<proteinExistence type="inferred from homology"/>
<evidence type="ECO:0000256" key="1">
    <source>
        <dbReference type="ARBA" id="ARBA00008791"/>
    </source>
</evidence>
<organism evidence="3">
    <name type="scientific">Desulfobacca acetoxidans</name>
    <dbReference type="NCBI Taxonomy" id="60893"/>
    <lineage>
        <taxon>Bacteria</taxon>
        <taxon>Pseudomonadati</taxon>
        <taxon>Thermodesulfobacteriota</taxon>
        <taxon>Desulfobaccia</taxon>
        <taxon>Desulfobaccales</taxon>
        <taxon>Desulfobaccaceae</taxon>
        <taxon>Desulfobacca</taxon>
    </lineage>
</organism>
<protein>
    <submittedName>
        <fullName evidence="3">Universal stress protein</fullName>
    </submittedName>
</protein>
<comment type="caution">
    <text evidence="3">The sequence shown here is derived from an EMBL/GenBank/DDBJ whole genome shotgun (WGS) entry which is preliminary data.</text>
</comment>
<evidence type="ECO:0000313" key="3">
    <source>
        <dbReference type="EMBL" id="HGF34299.1"/>
    </source>
</evidence>
<dbReference type="InterPro" id="IPR006015">
    <property type="entry name" value="Universal_stress_UspA"/>
</dbReference>
<dbReference type="Pfam" id="PF00582">
    <property type="entry name" value="Usp"/>
    <property type="match status" value="1"/>
</dbReference>
<dbReference type="InterPro" id="IPR006016">
    <property type="entry name" value="UspA"/>
</dbReference>
<dbReference type="CDD" id="cd00293">
    <property type="entry name" value="USP-like"/>
    <property type="match status" value="1"/>
</dbReference>
<dbReference type="EMBL" id="DTMF01000195">
    <property type="protein sequence ID" value="HGF34299.1"/>
    <property type="molecule type" value="Genomic_DNA"/>
</dbReference>
<reference evidence="3" key="1">
    <citation type="journal article" date="2020" name="mSystems">
        <title>Genome- and Community-Level Interaction Insights into Carbon Utilization and Element Cycling Functions of Hydrothermarchaeota in Hydrothermal Sediment.</title>
        <authorList>
            <person name="Zhou Z."/>
            <person name="Liu Y."/>
            <person name="Xu W."/>
            <person name="Pan J."/>
            <person name="Luo Z.H."/>
            <person name="Li M."/>
        </authorList>
    </citation>
    <scope>NUCLEOTIDE SEQUENCE [LARGE SCALE GENOMIC DNA]</scope>
    <source>
        <strain evidence="3">SpSt-897</strain>
    </source>
</reference>
<dbReference type="AlphaFoldDB" id="A0A7C3V7S1"/>
<dbReference type="PANTHER" id="PTHR46268">
    <property type="entry name" value="STRESS RESPONSE PROTEIN NHAX"/>
    <property type="match status" value="1"/>
</dbReference>
<evidence type="ECO:0000259" key="2">
    <source>
        <dbReference type="Pfam" id="PF00582"/>
    </source>
</evidence>
<comment type="similarity">
    <text evidence="1">Belongs to the universal stress protein A family.</text>
</comment>
<dbReference type="PANTHER" id="PTHR46268:SF6">
    <property type="entry name" value="UNIVERSAL STRESS PROTEIN UP12"/>
    <property type="match status" value="1"/>
</dbReference>
<gene>
    <name evidence="3" type="ORF">ENW96_07920</name>
</gene>
<dbReference type="PRINTS" id="PR01438">
    <property type="entry name" value="UNVRSLSTRESS"/>
</dbReference>
<accession>A0A7C3V7S1</accession>
<sequence length="138" mass="15427">MITKLLVAYDGSRQSEKAFEFALDMAAKYSAKILVLAVARPPEPPVQVEMKAVLENAAQYYQEHFRRLSEHTATAGVEALFEVKVGHPAEQIVHLAKEEQADAIVMGHRSETLLQRWLLGSVAKRVLSYAHCTVIIVR</sequence>
<dbReference type="InterPro" id="IPR014729">
    <property type="entry name" value="Rossmann-like_a/b/a_fold"/>
</dbReference>
<feature type="domain" description="UspA" evidence="2">
    <location>
        <begin position="1"/>
        <end position="138"/>
    </location>
</feature>
<dbReference type="Gene3D" id="3.40.50.620">
    <property type="entry name" value="HUPs"/>
    <property type="match status" value="1"/>
</dbReference>
<dbReference type="SUPFAM" id="SSF52402">
    <property type="entry name" value="Adenine nucleotide alpha hydrolases-like"/>
    <property type="match status" value="1"/>
</dbReference>
<name>A0A7C3V7S1_9BACT</name>